<dbReference type="EMBL" id="KZ309198">
    <property type="protein sequence ID" value="KAG8237644.1"/>
    <property type="molecule type" value="Genomic_DNA"/>
</dbReference>
<protein>
    <recommendedName>
        <fullName evidence="1">Mutator-like transposase domain-containing protein</fullName>
    </recommendedName>
</protein>
<organism evidence="2 3">
    <name type="scientific">Ladona fulva</name>
    <name type="common">Scarce chaser dragonfly</name>
    <name type="synonym">Libellula fulva</name>
    <dbReference type="NCBI Taxonomy" id="123851"/>
    <lineage>
        <taxon>Eukaryota</taxon>
        <taxon>Metazoa</taxon>
        <taxon>Ecdysozoa</taxon>
        <taxon>Arthropoda</taxon>
        <taxon>Hexapoda</taxon>
        <taxon>Insecta</taxon>
        <taxon>Pterygota</taxon>
        <taxon>Palaeoptera</taxon>
        <taxon>Odonata</taxon>
        <taxon>Epiprocta</taxon>
        <taxon>Anisoptera</taxon>
        <taxon>Libelluloidea</taxon>
        <taxon>Libellulidae</taxon>
        <taxon>Ladona</taxon>
    </lineage>
</organism>
<feature type="domain" description="Mutator-like transposase" evidence="1">
    <location>
        <begin position="21"/>
        <end position="180"/>
    </location>
</feature>
<dbReference type="OrthoDB" id="6155932at2759"/>
<dbReference type="Pfam" id="PF20700">
    <property type="entry name" value="Mutator"/>
    <property type="match status" value="1"/>
</dbReference>
<evidence type="ECO:0000313" key="2">
    <source>
        <dbReference type="EMBL" id="KAG8237644.1"/>
    </source>
</evidence>
<gene>
    <name evidence="2" type="ORF">J437_LFUL013622</name>
</gene>
<dbReference type="AlphaFoldDB" id="A0A8K0KNP6"/>
<dbReference type="Proteomes" id="UP000792457">
    <property type="component" value="Unassembled WGS sequence"/>
</dbReference>
<keyword evidence="3" id="KW-1185">Reference proteome</keyword>
<sequence>MSRASNNPREKRKMDSYIPVGRRIFDIHYLFEQIKNLGRHDPFDCPISDMSVVGETRKGFLSKFRLRCKMCAKEINLYSEDPEIIKLDINSAMVTSNVCTGQGFTQMAEVCAAINMPCMSSTTYQAMHRKISSKMRDVALEQMSLAGEEEAKLALEAGEVDRDGIPVITVVADGSWAKRS</sequence>
<comment type="caution">
    <text evidence="2">The sequence shown here is derived from an EMBL/GenBank/DDBJ whole genome shotgun (WGS) entry which is preliminary data.</text>
</comment>
<name>A0A8K0KNP6_LADFU</name>
<proteinExistence type="predicted"/>
<reference evidence="2" key="2">
    <citation type="submission" date="2017-10" db="EMBL/GenBank/DDBJ databases">
        <title>Ladona fulva Genome sequencing and assembly.</title>
        <authorList>
            <person name="Murali S."/>
            <person name="Richards S."/>
            <person name="Bandaranaike D."/>
            <person name="Bellair M."/>
            <person name="Blankenburg K."/>
            <person name="Chao H."/>
            <person name="Dinh H."/>
            <person name="Doddapaneni H."/>
            <person name="Dugan-Rocha S."/>
            <person name="Elkadiri S."/>
            <person name="Gnanaolivu R."/>
            <person name="Hernandez B."/>
            <person name="Skinner E."/>
            <person name="Javaid M."/>
            <person name="Lee S."/>
            <person name="Li M."/>
            <person name="Ming W."/>
            <person name="Munidasa M."/>
            <person name="Muniz J."/>
            <person name="Nguyen L."/>
            <person name="Hughes D."/>
            <person name="Osuji N."/>
            <person name="Pu L.-L."/>
            <person name="Puazo M."/>
            <person name="Qu C."/>
            <person name="Quiroz J."/>
            <person name="Raj R."/>
            <person name="Weissenberger G."/>
            <person name="Xin Y."/>
            <person name="Zou X."/>
            <person name="Han Y."/>
            <person name="Worley K."/>
            <person name="Muzny D."/>
            <person name="Gibbs R."/>
        </authorList>
    </citation>
    <scope>NUCLEOTIDE SEQUENCE</scope>
    <source>
        <strain evidence="2">Sampled in the wild</strain>
    </source>
</reference>
<evidence type="ECO:0000259" key="1">
    <source>
        <dbReference type="Pfam" id="PF20700"/>
    </source>
</evidence>
<dbReference type="InterPro" id="IPR049012">
    <property type="entry name" value="Mutator_transp_dom"/>
</dbReference>
<reference evidence="2" key="1">
    <citation type="submission" date="2013-04" db="EMBL/GenBank/DDBJ databases">
        <authorList>
            <person name="Qu J."/>
            <person name="Murali S.C."/>
            <person name="Bandaranaike D."/>
            <person name="Bellair M."/>
            <person name="Blankenburg K."/>
            <person name="Chao H."/>
            <person name="Dinh H."/>
            <person name="Doddapaneni H."/>
            <person name="Downs B."/>
            <person name="Dugan-Rocha S."/>
            <person name="Elkadiri S."/>
            <person name="Gnanaolivu R.D."/>
            <person name="Hernandez B."/>
            <person name="Javaid M."/>
            <person name="Jayaseelan J.C."/>
            <person name="Lee S."/>
            <person name="Li M."/>
            <person name="Ming W."/>
            <person name="Munidasa M."/>
            <person name="Muniz J."/>
            <person name="Nguyen L."/>
            <person name="Ongeri F."/>
            <person name="Osuji N."/>
            <person name="Pu L.-L."/>
            <person name="Puazo M."/>
            <person name="Qu C."/>
            <person name="Quiroz J."/>
            <person name="Raj R."/>
            <person name="Weissenberger G."/>
            <person name="Xin Y."/>
            <person name="Zou X."/>
            <person name="Han Y."/>
            <person name="Richards S."/>
            <person name="Worley K."/>
            <person name="Muzny D."/>
            <person name="Gibbs R."/>
        </authorList>
    </citation>
    <scope>NUCLEOTIDE SEQUENCE</scope>
    <source>
        <strain evidence="2">Sampled in the wild</strain>
    </source>
</reference>
<evidence type="ECO:0000313" key="3">
    <source>
        <dbReference type="Proteomes" id="UP000792457"/>
    </source>
</evidence>
<accession>A0A8K0KNP6</accession>